<dbReference type="SUPFAM" id="SSF55073">
    <property type="entry name" value="Nucleotide cyclase"/>
    <property type="match status" value="1"/>
</dbReference>
<feature type="transmembrane region" description="Helical" evidence="1">
    <location>
        <begin position="93"/>
        <end position="114"/>
    </location>
</feature>
<dbReference type="SMART" id="SM00267">
    <property type="entry name" value="GGDEF"/>
    <property type="match status" value="1"/>
</dbReference>
<accession>A0ABT5SK59</accession>
<dbReference type="EC" id="2.7.7.65" evidence="3"/>
<feature type="transmembrane region" description="Helical" evidence="1">
    <location>
        <begin position="120"/>
        <end position="139"/>
    </location>
</feature>
<keyword evidence="1" id="KW-0472">Membrane</keyword>
<protein>
    <submittedName>
        <fullName evidence="3">Diguanylate cyclase</fullName>
        <ecNumber evidence="3">2.7.7.65</ecNumber>
    </submittedName>
</protein>
<dbReference type="InterPro" id="IPR029787">
    <property type="entry name" value="Nucleotide_cyclase"/>
</dbReference>
<keyword evidence="3" id="KW-0808">Transferase</keyword>
<name>A0ABT5SK59_9MICO</name>
<gene>
    <name evidence="3" type="ORF">PUW80_08705</name>
</gene>
<evidence type="ECO:0000256" key="1">
    <source>
        <dbReference type="SAM" id="Phobius"/>
    </source>
</evidence>
<dbReference type="EMBL" id="JAQZCI010000002">
    <property type="protein sequence ID" value="MDD7962432.1"/>
    <property type="molecule type" value="Genomic_DNA"/>
</dbReference>
<evidence type="ECO:0000259" key="2">
    <source>
        <dbReference type="SMART" id="SM00267"/>
    </source>
</evidence>
<feature type="transmembrane region" description="Helical" evidence="1">
    <location>
        <begin position="6"/>
        <end position="24"/>
    </location>
</feature>
<sequence>MIDQFSVSLVTAVVVLVCAVLFVFDTLLRRPDQSGRFWAAGFLGAVLTTMFYLVWAAEPDTAWAVIGGNTSAVVGTGMMWLGCRGYNRRPVLLPGVVIAAGGAATAAAAGVEFGAGGDDWSGAFVMFIGLSVFAAAAAVECFRGALGASRTALPLGIVFALESLFYAARVVIVATQGYGETFHTWVGTVATSILTVVLSITAVVTASILRASRVGLRGSGRSEDGVGAVGGILPEAAFAAALTNNARRAEARRELLAVSVIELEGLEYISTAFGLDVRDEVVRTWRSTMTENAPTLAVIGETGTERIGVITVVTSALDARRQAMTLYRSLFQSLASVEGGVLPAIGIGVALSDVGGYDPDRLVDLASSAAVRASSGVASAVLLAESV</sequence>
<keyword evidence="4" id="KW-1185">Reference proteome</keyword>
<dbReference type="InterPro" id="IPR000160">
    <property type="entry name" value="GGDEF_dom"/>
</dbReference>
<dbReference type="RefSeq" id="WP_274264462.1">
    <property type="nucleotide sequence ID" value="NZ_JAQZCI010000002.1"/>
</dbReference>
<dbReference type="Gene3D" id="3.30.70.270">
    <property type="match status" value="1"/>
</dbReference>
<keyword evidence="1" id="KW-0812">Transmembrane</keyword>
<reference evidence="3 4" key="1">
    <citation type="submission" date="2023-02" db="EMBL/GenBank/DDBJ databases">
        <title>Study of novel species of the Microbacterium genus.</title>
        <authorList>
            <person name="Arroyo-Herrera I."/>
            <person name="Roman-Ponce B."/>
            <person name="Vasquez-Murrieta M.S."/>
        </authorList>
    </citation>
    <scope>NUCLEOTIDE SEQUENCE [LARGE SCALE GENOMIC DNA]</scope>
    <source>
        <strain evidence="3 4">NE1TT3</strain>
    </source>
</reference>
<feature type="transmembrane region" description="Helical" evidence="1">
    <location>
        <begin position="61"/>
        <end position="81"/>
    </location>
</feature>
<keyword evidence="3" id="KW-0548">Nucleotidyltransferase</keyword>
<feature type="transmembrane region" description="Helical" evidence="1">
    <location>
        <begin position="151"/>
        <end position="172"/>
    </location>
</feature>
<dbReference type="Proteomes" id="UP001218170">
    <property type="component" value="Unassembled WGS sequence"/>
</dbReference>
<proteinExistence type="predicted"/>
<organism evidence="3 4">
    <name type="scientific">Microbacterium thalli</name>
    <dbReference type="NCBI Taxonomy" id="3027921"/>
    <lineage>
        <taxon>Bacteria</taxon>
        <taxon>Bacillati</taxon>
        <taxon>Actinomycetota</taxon>
        <taxon>Actinomycetes</taxon>
        <taxon>Micrococcales</taxon>
        <taxon>Microbacteriaceae</taxon>
        <taxon>Microbacterium</taxon>
    </lineage>
</organism>
<dbReference type="GO" id="GO:0052621">
    <property type="term" value="F:diguanylate cyclase activity"/>
    <property type="evidence" value="ECO:0007669"/>
    <property type="project" value="UniProtKB-EC"/>
</dbReference>
<comment type="caution">
    <text evidence="3">The sequence shown here is derived from an EMBL/GenBank/DDBJ whole genome shotgun (WGS) entry which is preliminary data.</text>
</comment>
<feature type="transmembrane region" description="Helical" evidence="1">
    <location>
        <begin position="36"/>
        <end position="55"/>
    </location>
</feature>
<feature type="transmembrane region" description="Helical" evidence="1">
    <location>
        <begin position="184"/>
        <end position="209"/>
    </location>
</feature>
<dbReference type="InterPro" id="IPR043128">
    <property type="entry name" value="Rev_trsase/Diguanyl_cyclase"/>
</dbReference>
<feature type="domain" description="GGDEF" evidence="2">
    <location>
        <begin position="213"/>
        <end position="384"/>
    </location>
</feature>
<evidence type="ECO:0000313" key="4">
    <source>
        <dbReference type="Proteomes" id="UP001218170"/>
    </source>
</evidence>
<keyword evidence="1" id="KW-1133">Transmembrane helix</keyword>
<evidence type="ECO:0000313" key="3">
    <source>
        <dbReference type="EMBL" id="MDD7962432.1"/>
    </source>
</evidence>
<dbReference type="Pfam" id="PF00990">
    <property type="entry name" value="GGDEF"/>
    <property type="match status" value="1"/>
</dbReference>